<reference evidence="3" key="1">
    <citation type="submission" date="2013-08" db="EMBL/GenBank/DDBJ databases">
        <authorList>
            <person name="Mendez C."/>
            <person name="Richter M."/>
            <person name="Ferrer M."/>
            <person name="Sanchez J."/>
        </authorList>
    </citation>
    <scope>NUCLEOTIDE SEQUENCE</scope>
</reference>
<dbReference type="Pfam" id="PF12358">
    <property type="entry name" value="DUF3644"/>
    <property type="match status" value="1"/>
</dbReference>
<comment type="caution">
    <text evidence="3">The sequence shown here is derived from an EMBL/GenBank/DDBJ whole genome shotgun (WGS) entry which is preliminary data.</text>
</comment>
<organism evidence="3">
    <name type="scientific">mine drainage metagenome</name>
    <dbReference type="NCBI Taxonomy" id="410659"/>
    <lineage>
        <taxon>unclassified sequences</taxon>
        <taxon>metagenomes</taxon>
        <taxon>ecological metagenomes</taxon>
    </lineage>
</organism>
<protein>
    <submittedName>
        <fullName evidence="3">Uncharacterized protein</fullName>
    </submittedName>
</protein>
<sequence length="330" mass="37165">MVTAIEAYNKPRNEYRDETFSILLLNAWELLLKAILSKNHESIFYRKERRQPYRTLSLRDAYEAAKRHFPTDIDPIPVKRNLELITTYRDNAVHFYNESGLSALLWALAQTSILNYRDLMFGVFGVDLARDVNWRILPLGARQPIDPIQYLTTTAEGAQKARPAVRQYVTEILTAARELKDGKVDTGRFLTVFNVKLESVKKIGEADVVVGVVKAGDSSGPLVVEKTVDPNISHPLRQKDVLSRIPALHGVPFTAHTFQAIVWKYGLKEKRSYCWRATEGVLTKYSNDVIPFIDRLTDADVKAALTDYAARRSAKAIPAPVPAIATNPSV</sequence>
<feature type="domain" description="DUF3644" evidence="1">
    <location>
        <begin position="1"/>
        <end position="158"/>
    </location>
</feature>
<dbReference type="AlphaFoldDB" id="T1BWL8"/>
<reference evidence="3" key="2">
    <citation type="journal article" date="2014" name="ISME J.">
        <title>Microbial stratification in low pH oxic and suboxic macroscopic growths along an acid mine drainage.</title>
        <authorList>
            <person name="Mendez-Garcia C."/>
            <person name="Mesa V."/>
            <person name="Sprenger R.R."/>
            <person name="Richter M."/>
            <person name="Diez M.S."/>
            <person name="Solano J."/>
            <person name="Bargiela R."/>
            <person name="Golyshina O.V."/>
            <person name="Manteca A."/>
            <person name="Ramos J.L."/>
            <person name="Gallego J.R."/>
            <person name="Llorente I."/>
            <person name="Martins Dos Santos V.A."/>
            <person name="Jensen O.N."/>
            <person name="Pelaez A.I."/>
            <person name="Sanchez J."/>
            <person name="Ferrer M."/>
        </authorList>
    </citation>
    <scope>NUCLEOTIDE SEQUENCE</scope>
</reference>
<accession>T1BWL8</accession>
<evidence type="ECO:0000259" key="2">
    <source>
        <dbReference type="Pfam" id="PF18740"/>
    </source>
</evidence>
<name>T1BWL8_9ZZZZ</name>
<evidence type="ECO:0000313" key="3">
    <source>
        <dbReference type="EMBL" id="EQD77351.1"/>
    </source>
</evidence>
<dbReference type="EMBL" id="AUZY01000807">
    <property type="protein sequence ID" value="EQD77351.1"/>
    <property type="molecule type" value="Genomic_DNA"/>
</dbReference>
<feature type="domain" description="EC042-2821-like Restriction Endonuclease-like" evidence="2">
    <location>
        <begin position="249"/>
        <end position="296"/>
    </location>
</feature>
<evidence type="ECO:0000259" key="1">
    <source>
        <dbReference type="Pfam" id="PF12358"/>
    </source>
</evidence>
<dbReference type="InterPro" id="IPR049530">
    <property type="entry name" value="EC042_2821"/>
</dbReference>
<dbReference type="InterPro" id="IPR022104">
    <property type="entry name" value="DUF3644"/>
</dbReference>
<gene>
    <name evidence="3" type="ORF">B1B_01109</name>
</gene>
<proteinExistence type="predicted"/>
<dbReference type="Pfam" id="PF18740">
    <property type="entry name" value="EC042_2821"/>
    <property type="match status" value="1"/>
</dbReference>